<protein>
    <recommendedName>
        <fullName evidence="3">Reverse transcriptase zinc-binding domain-containing protein</fullName>
    </recommendedName>
</protein>
<evidence type="ECO:0000313" key="2">
    <source>
        <dbReference type="Proteomes" id="UP000811246"/>
    </source>
</evidence>
<organism evidence="1 2">
    <name type="scientific">Carya illinoinensis</name>
    <name type="common">Pecan</name>
    <dbReference type="NCBI Taxonomy" id="32201"/>
    <lineage>
        <taxon>Eukaryota</taxon>
        <taxon>Viridiplantae</taxon>
        <taxon>Streptophyta</taxon>
        <taxon>Embryophyta</taxon>
        <taxon>Tracheophyta</taxon>
        <taxon>Spermatophyta</taxon>
        <taxon>Magnoliopsida</taxon>
        <taxon>eudicotyledons</taxon>
        <taxon>Gunneridae</taxon>
        <taxon>Pentapetalae</taxon>
        <taxon>rosids</taxon>
        <taxon>fabids</taxon>
        <taxon>Fagales</taxon>
        <taxon>Juglandaceae</taxon>
        <taxon>Carya</taxon>
    </lineage>
</organism>
<gene>
    <name evidence="1" type="ORF">I3842_13G118300</name>
</gene>
<accession>A0A922AM53</accession>
<evidence type="ECO:0000313" key="1">
    <source>
        <dbReference type="EMBL" id="KAG6682006.1"/>
    </source>
</evidence>
<dbReference type="EMBL" id="CM031837">
    <property type="protein sequence ID" value="KAG6682006.1"/>
    <property type="molecule type" value="Genomic_DNA"/>
</dbReference>
<reference evidence="1" key="1">
    <citation type="submission" date="2021-01" db="EMBL/GenBank/DDBJ databases">
        <authorList>
            <person name="Lovell J.T."/>
            <person name="Bentley N."/>
            <person name="Bhattarai G."/>
            <person name="Jenkins J.W."/>
            <person name="Sreedasyam A."/>
            <person name="Alarcon Y."/>
            <person name="Bock C."/>
            <person name="Boston L."/>
            <person name="Carlson J."/>
            <person name="Cervantes K."/>
            <person name="Clermont K."/>
            <person name="Krom N."/>
            <person name="Kubenka K."/>
            <person name="Mamidi S."/>
            <person name="Mattison C."/>
            <person name="Monteros M."/>
            <person name="Pisani C."/>
            <person name="Plott C."/>
            <person name="Rajasekar S."/>
            <person name="Rhein H.S."/>
            <person name="Rohla C."/>
            <person name="Song M."/>
            <person name="Hilaire R.S."/>
            <person name="Shu S."/>
            <person name="Wells L."/>
            <person name="Wang X."/>
            <person name="Webber J."/>
            <person name="Heerema R.J."/>
            <person name="Klein P."/>
            <person name="Conner P."/>
            <person name="Grauke L."/>
            <person name="Grimwood J."/>
            <person name="Schmutz J."/>
            <person name="Randall J.J."/>
        </authorList>
    </citation>
    <scope>NUCLEOTIDE SEQUENCE</scope>
    <source>
        <tissue evidence="1">Leaf</tissue>
    </source>
</reference>
<sequence length="100" mass="11912">MCKKQGELVDHLLLHCKVARCMGDDFFSRIGLSWVMPLRLVDFLASWRGLHGNSQVAAIWRMVPICMFWCIWRERNARSFEDQERTMDELKVFFLKSLFL</sequence>
<dbReference type="Proteomes" id="UP000811246">
    <property type="component" value="Chromosome 13"/>
</dbReference>
<comment type="caution">
    <text evidence="1">The sequence shown here is derived from an EMBL/GenBank/DDBJ whole genome shotgun (WGS) entry which is preliminary data.</text>
</comment>
<proteinExistence type="predicted"/>
<evidence type="ECO:0008006" key="3">
    <source>
        <dbReference type="Google" id="ProtNLM"/>
    </source>
</evidence>
<dbReference type="AlphaFoldDB" id="A0A922AM53"/>
<name>A0A922AM53_CARIL</name>